<keyword evidence="6" id="KW-0067">ATP-binding</keyword>
<dbReference type="GO" id="GO:0005634">
    <property type="term" value="C:nucleus"/>
    <property type="evidence" value="ECO:0007669"/>
    <property type="project" value="UniProtKB-SubCell"/>
</dbReference>
<proteinExistence type="inferred from homology"/>
<dbReference type="InterPro" id="IPR044574">
    <property type="entry name" value="ARIP4-like"/>
</dbReference>
<feature type="compositionally biased region" description="Polar residues" evidence="9">
    <location>
        <begin position="325"/>
        <end position="339"/>
    </location>
</feature>
<evidence type="ECO:0000256" key="9">
    <source>
        <dbReference type="SAM" id="MobiDB-lite"/>
    </source>
</evidence>
<feature type="domain" description="SAM" evidence="10">
    <location>
        <begin position="6"/>
        <end position="84"/>
    </location>
</feature>
<keyword evidence="4" id="KW-0378">Hydrolase</keyword>
<dbReference type="InterPro" id="IPR056026">
    <property type="entry name" value="DUF7607"/>
</dbReference>
<keyword evidence="8" id="KW-0539">Nucleus</keyword>
<dbReference type="InterPro" id="IPR027417">
    <property type="entry name" value="P-loop_NTPase"/>
</dbReference>
<dbReference type="Gene3D" id="3.40.50.10810">
    <property type="entry name" value="Tandem AAA-ATPase domain"/>
    <property type="match status" value="1"/>
</dbReference>
<feature type="compositionally biased region" description="Basic and acidic residues" evidence="9">
    <location>
        <begin position="421"/>
        <end position="432"/>
    </location>
</feature>
<dbReference type="PROSITE" id="PS51192">
    <property type="entry name" value="HELICASE_ATP_BIND_1"/>
    <property type="match status" value="1"/>
</dbReference>
<feature type="compositionally biased region" description="Low complexity" evidence="9">
    <location>
        <begin position="473"/>
        <end position="484"/>
    </location>
</feature>
<evidence type="ECO:0000313" key="13">
    <source>
        <dbReference type="EMBL" id="KAK5954375.1"/>
    </source>
</evidence>
<dbReference type="InterPro" id="IPR049730">
    <property type="entry name" value="SNF2/RAD54-like_C"/>
</dbReference>
<dbReference type="InterPro" id="IPR013761">
    <property type="entry name" value="SAM/pointed_sf"/>
</dbReference>
<evidence type="ECO:0000259" key="10">
    <source>
        <dbReference type="PROSITE" id="PS50105"/>
    </source>
</evidence>
<comment type="similarity">
    <text evidence="2">Belongs to the SNF2/RAD54 helicase family.</text>
</comment>
<dbReference type="PROSITE" id="PS51194">
    <property type="entry name" value="HELICASE_CTER"/>
    <property type="match status" value="1"/>
</dbReference>
<evidence type="ECO:0000256" key="5">
    <source>
        <dbReference type="ARBA" id="ARBA00022806"/>
    </source>
</evidence>
<evidence type="ECO:0000256" key="3">
    <source>
        <dbReference type="ARBA" id="ARBA00022741"/>
    </source>
</evidence>
<feature type="compositionally biased region" description="Basic and acidic residues" evidence="9">
    <location>
        <begin position="94"/>
        <end position="114"/>
    </location>
</feature>
<dbReference type="Gene3D" id="3.40.50.300">
    <property type="entry name" value="P-loop containing nucleotide triphosphate hydrolases"/>
    <property type="match status" value="1"/>
</dbReference>
<protein>
    <submittedName>
        <fullName evidence="13">Uncharacterized protein</fullName>
    </submittedName>
</protein>
<feature type="compositionally biased region" description="Polar residues" evidence="9">
    <location>
        <begin position="678"/>
        <end position="697"/>
    </location>
</feature>
<dbReference type="GO" id="GO:0003677">
    <property type="term" value="F:DNA binding"/>
    <property type="evidence" value="ECO:0007669"/>
    <property type="project" value="UniProtKB-KW"/>
</dbReference>
<dbReference type="InterPro" id="IPR000330">
    <property type="entry name" value="SNF2_N"/>
</dbReference>
<dbReference type="SUPFAM" id="SSF52540">
    <property type="entry name" value="P-loop containing nucleoside triphosphate hydrolases"/>
    <property type="match status" value="2"/>
</dbReference>
<dbReference type="InterPro" id="IPR001650">
    <property type="entry name" value="Helicase_C-like"/>
</dbReference>
<feature type="region of interest" description="Disordered" evidence="9">
    <location>
        <begin position="661"/>
        <end position="732"/>
    </location>
</feature>
<dbReference type="PANTHER" id="PTHR45797:SF1">
    <property type="entry name" value="HELICASE ARIP4"/>
    <property type="match status" value="1"/>
</dbReference>
<accession>A0AAN8ERC7</accession>
<feature type="domain" description="Helicase ATP-binding" evidence="11">
    <location>
        <begin position="792"/>
        <end position="987"/>
    </location>
</feature>
<dbReference type="CDD" id="cd18007">
    <property type="entry name" value="DEXHc_ATRX-like"/>
    <property type="match status" value="1"/>
</dbReference>
<evidence type="ECO:0000313" key="14">
    <source>
        <dbReference type="Proteomes" id="UP001316803"/>
    </source>
</evidence>
<dbReference type="GO" id="GO:0004386">
    <property type="term" value="F:helicase activity"/>
    <property type="evidence" value="ECO:0007669"/>
    <property type="project" value="UniProtKB-KW"/>
</dbReference>
<keyword evidence="7" id="KW-0238">DNA-binding</keyword>
<dbReference type="CDD" id="cd18793">
    <property type="entry name" value="SF2_C_SNF"/>
    <property type="match status" value="1"/>
</dbReference>
<sequence length="1493" mass="168780">MDPSLWSVDHVVAQACARNSELYSTLQVKPILNLQTLENAFRDNGIDGESLLALEDANVKEDLGISSFGQRREVRKIIQHLRDLSPLYKASLEPTKRAHESESEETSEKTPEPNKRRRIQPENLSTEPLTRPEEFDPEELEDDWKDFLQRHQEDAGEEVLRPYNESDAEILLSDLESEISAAENTKESRLQPEQIQSAIDEAIQEYRSSWNTHKRAKKHKTAFRRWMQAANAGTRRPQQNALERELKQFGARLAKFRQHIGDASNEYHRDEEVKRNCLNLQATVEDIAEREYYLEALNSNEPPQQPPDTAAPEPQETLSEGEEILQSSDSELDAGSQSGDAMSLASEDESELSLEYDLADEEWKPQIPQPGGELHGRTAISEAPDLPASGVTPEFDLDQTLPGEALPPSVAFELPVGTPRRSLEVAEREPRTSFDSPDGLVELDEDSDLDAPRLPQSRYRQQGFKDIPITVDSSPSASQLSQPSDTSMRTPPLNPIDQGTPTKMKFEHRRPFQFQFPDISDTRSLKWVDIGQDSMLALCKIVYRHSRANARDVLEHMSQFSPWEVAEGLRSGIAMIQDTEDDFDERGLDAPILWAFFFVVFAFCKGYRDVWEVSEQKLDAAYEATNEKAGQFAKALKPLLQFYIDTHTTPASKHLQRTTMQTLPPSGLSGRGIDLGNVPTSGHQSYAKSSTKSPWTDSETDIEEAPTKGKRKRAVLQSQEVLTQQRDDRDRVQVQEERRRMMMERFQSQATSAEERYIPINTEEPIIYLDQHIARRIKEHQITGIQFIWRELIEDQKHQGCLLAHTMGLGKTMQVVSFLVTLAQVNASTNPKVRDLVPSSLRSKKVLVMCPASLVDNWFDEILMWTPDDETLGPVYKVFGSRVSKMATIREWSADPGVLLTSYESIRSLINNKKNISPEDLEYLEDALLKQPCIVIGDEAHKMKNAKSAINQLAKEFKTTSRIALTGSPLNNHLEEYHTMIDWIAPGYLGNITQFKAKYSEPIERGIEEGATKYEKRKSLEKLYVLKRDLAPKIDRKDISAIAADMPQKTEFFITVPLTEVQTEIYSTMVKHILSGIGSANGNTPKSSNAQLWVWLSILSWLCNHPACLIRKLEEKNVDANRTIVLEEGSVLPVDQDLTGSPVAALLPRFLEILQAAHTLAHMNDPSLSVRAMVSQRLIEESVAQGEKILLFSHSIPTLDYLESMLNGMGYGYLRIDGSTRTDQRQLATKHFNEADSDYIVFLISTRAGGFGLNLQGATRVIIYDFGFNPSWEEQAIGRAYRLGQKKPVYVYRFRAGGTFEEAIYNRSIFKTQLFSRVVDQKNVVRAGSKKIEDYLFVPKDVVQVDLSECRGKDALLDRIIDSEPDAIRNLVLTETFQREDEEDELTADEKKRADAEVEMERLLRINPQEYARRIHEKNVKDAAERQRCDAISQPVVVNGGGQLHSTGFGQFWQPALPSQVPIRPMLDGSMDDSEGGILETGEPARPPGCEQQ</sequence>
<dbReference type="Pfam" id="PF00271">
    <property type="entry name" value="Helicase_C"/>
    <property type="match status" value="1"/>
</dbReference>
<evidence type="ECO:0000256" key="6">
    <source>
        <dbReference type="ARBA" id="ARBA00022840"/>
    </source>
</evidence>
<feature type="region of interest" description="Disordered" evidence="9">
    <location>
        <begin position="89"/>
        <end position="139"/>
    </location>
</feature>
<dbReference type="SUPFAM" id="SSF47769">
    <property type="entry name" value="SAM/Pointed domain"/>
    <property type="match status" value="1"/>
</dbReference>
<evidence type="ECO:0000259" key="12">
    <source>
        <dbReference type="PROSITE" id="PS51194"/>
    </source>
</evidence>
<dbReference type="GO" id="GO:0016887">
    <property type="term" value="F:ATP hydrolysis activity"/>
    <property type="evidence" value="ECO:0007669"/>
    <property type="project" value="InterPro"/>
</dbReference>
<evidence type="ECO:0000256" key="1">
    <source>
        <dbReference type="ARBA" id="ARBA00004123"/>
    </source>
</evidence>
<evidence type="ECO:0000256" key="7">
    <source>
        <dbReference type="ARBA" id="ARBA00023125"/>
    </source>
</evidence>
<gene>
    <name evidence="13" type="ORF">OHC33_004097</name>
</gene>
<feature type="domain" description="Helicase C-terminal" evidence="12">
    <location>
        <begin position="1173"/>
        <end position="1326"/>
    </location>
</feature>
<dbReference type="InterPro" id="IPR038718">
    <property type="entry name" value="SNF2-like_sf"/>
</dbReference>
<evidence type="ECO:0000256" key="8">
    <source>
        <dbReference type="ARBA" id="ARBA00023242"/>
    </source>
</evidence>
<keyword evidence="5" id="KW-0347">Helicase</keyword>
<dbReference type="Pfam" id="PF07647">
    <property type="entry name" value="SAM_2"/>
    <property type="match status" value="1"/>
</dbReference>
<dbReference type="Pfam" id="PF00176">
    <property type="entry name" value="SNF2-rel_dom"/>
    <property type="match status" value="1"/>
</dbReference>
<keyword evidence="3" id="KW-0547">Nucleotide-binding</keyword>
<dbReference type="SMART" id="SM00487">
    <property type="entry name" value="DEXDc"/>
    <property type="match status" value="1"/>
</dbReference>
<feature type="region of interest" description="Disordered" evidence="9">
    <location>
        <begin position="1469"/>
        <end position="1493"/>
    </location>
</feature>
<dbReference type="PROSITE" id="PS50105">
    <property type="entry name" value="SAM_DOMAIN"/>
    <property type="match status" value="1"/>
</dbReference>
<dbReference type="Proteomes" id="UP001316803">
    <property type="component" value="Unassembled WGS sequence"/>
</dbReference>
<dbReference type="InterPro" id="IPR001660">
    <property type="entry name" value="SAM"/>
</dbReference>
<dbReference type="PANTHER" id="PTHR45797">
    <property type="entry name" value="RAD54-LIKE"/>
    <property type="match status" value="1"/>
</dbReference>
<dbReference type="InterPro" id="IPR014001">
    <property type="entry name" value="Helicase_ATP-bd"/>
</dbReference>
<evidence type="ECO:0000256" key="2">
    <source>
        <dbReference type="ARBA" id="ARBA00007025"/>
    </source>
</evidence>
<organism evidence="13 14">
    <name type="scientific">Knufia fluminis</name>
    <dbReference type="NCBI Taxonomy" id="191047"/>
    <lineage>
        <taxon>Eukaryota</taxon>
        <taxon>Fungi</taxon>
        <taxon>Dikarya</taxon>
        <taxon>Ascomycota</taxon>
        <taxon>Pezizomycotina</taxon>
        <taxon>Eurotiomycetes</taxon>
        <taxon>Chaetothyriomycetidae</taxon>
        <taxon>Chaetothyriales</taxon>
        <taxon>Trichomeriaceae</taxon>
        <taxon>Knufia</taxon>
    </lineage>
</organism>
<feature type="compositionally biased region" description="Acidic residues" evidence="9">
    <location>
        <begin position="346"/>
        <end position="360"/>
    </location>
</feature>
<reference evidence="13 14" key="1">
    <citation type="submission" date="2022-12" db="EMBL/GenBank/DDBJ databases">
        <title>Genomic features and morphological characterization of a novel Knufia sp. strain isolated from spacecraft assembly facility.</title>
        <authorList>
            <person name="Teixeira M."/>
            <person name="Chander A.M."/>
            <person name="Stajich J.E."/>
            <person name="Venkateswaran K."/>
        </authorList>
    </citation>
    <scope>NUCLEOTIDE SEQUENCE [LARGE SCALE GENOMIC DNA]</scope>
    <source>
        <strain evidence="13 14">FJI-L2-BK-P2</strain>
    </source>
</reference>
<dbReference type="GO" id="GO:0005524">
    <property type="term" value="F:ATP binding"/>
    <property type="evidence" value="ECO:0007669"/>
    <property type="project" value="UniProtKB-KW"/>
</dbReference>
<comment type="subcellular location">
    <subcellularLocation>
        <location evidence="1">Nucleus</location>
    </subcellularLocation>
</comment>
<feature type="region of interest" description="Disordered" evidence="9">
    <location>
        <begin position="298"/>
        <end position="502"/>
    </location>
</feature>
<name>A0AAN8ERC7_9EURO</name>
<comment type="caution">
    <text evidence="13">The sequence shown here is derived from an EMBL/GenBank/DDBJ whole genome shotgun (WGS) entry which is preliminary data.</text>
</comment>
<evidence type="ECO:0000256" key="4">
    <source>
        <dbReference type="ARBA" id="ARBA00022801"/>
    </source>
</evidence>
<dbReference type="Pfam" id="PF24580">
    <property type="entry name" value="DUF7607"/>
    <property type="match status" value="1"/>
</dbReference>
<evidence type="ECO:0000259" key="11">
    <source>
        <dbReference type="PROSITE" id="PS51192"/>
    </source>
</evidence>
<dbReference type="SMART" id="SM00490">
    <property type="entry name" value="HELICc"/>
    <property type="match status" value="1"/>
</dbReference>
<keyword evidence="14" id="KW-1185">Reference proteome</keyword>
<dbReference type="EMBL" id="JAKLMC020000008">
    <property type="protein sequence ID" value="KAK5954375.1"/>
    <property type="molecule type" value="Genomic_DNA"/>
</dbReference>
<dbReference type="Gene3D" id="1.10.150.50">
    <property type="entry name" value="Transcription Factor, Ets-1"/>
    <property type="match status" value="1"/>
</dbReference>